<evidence type="ECO:0000256" key="1">
    <source>
        <dbReference type="ARBA" id="ARBA00022450"/>
    </source>
</evidence>
<dbReference type="InterPro" id="IPR050091">
    <property type="entry name" value="PKS_NRPS_Biosynth_Enz"/>
</dbReference>
<reference evidence="7 8" key="1">
    <citation type="submission" date="2019-04" db="EMBL/GenBank/DDBJ databases">
        <authorList>
            <consortium name="DOE Joint Genome Institute"/>
            <person name="Mondo S."/>
            <person name="Kjaerbolling I."/>
            <person name="Vesth T."/>
            <person name="Frisvad J.C."/>
            <person name="Nybo J.L."/>
            <person name="Theobald S."/>
            <person name="Kildgaard S."/>
            <person name="Isbrandt T."/>
            <person name="Kuo A."/>
            <person name="Sato A."/>
            <person name="Lyhne E.K."/>
            <person name="Kogle M.E."/>
            <person name="Wiebenga A."/>
            <person name="Kun R.S."/>
            <person name="Lubbers R.J."/>
            <person name="Makela M.R."/>
            <person name="Barry K."/>
            <person name="Chovatia M."/>
            <person name="Clum A."/>
            <person name="Daum C."/>
            <person name="Haridas S."/>
            <person name="He G."/>
            <person name="LaButti K."/>
            <person name="Lipzen A."/>
            <person name="Riley R."/>
            <person name="Salamov A."/>
            <person name="Simmons B.A."/>
            <person name="Magnuson J.K."/>
            <person name="Henrissat B."/>
            <person name="Mortensen U.H."/>
            <person name="Larsen T.O."/>
            <person name="Devries R.P."/>
            <person name="Grigoriev I.V."/>
            <person name="Machida M."/>
            <person name="Baker S.E."/>
            <person name="Andersen M.R."/>
            <person name="Cantor M.N."/>
            <person name="Hua S.X."/>
        </authorList>
    </citation>
    <scope>NUCLEOTIDE SEQUENCE [LARGE SCALE GENOMIC DNA]</scope>
    <source>
        <strain evidence="7 8">CBS 117616</strain>
    </source>
</reference>
<dbReference type="PANTHER" id="PTHR43775">
    <property type="entry name" value="FATTY ACID SYNTHASE"/>
    <property type="match status" value="1"/>
</dbReference>
<name>A0ABQ6WKJ5_9EURO</name>
<dbReference type="CDD" id="cd00833">
    <property type="entry name" value="PKS"/>
    <property type="match status" value="1"/>
</dbReference>
<comment type="similarity">
    <text evidence="5">Belongs to the thiolase-like superfamily. Beta-ketoacyl-ACP synthases family.</text>
</comment>
<dbReference type="PROSITE" id="PS52004">
    <property type="entry name" value="KS3_2"/>
    <property type="match status" value="1"/>
</dbReference>
<dbReference type="PANTHER" id="PTHR43775:SF29">
    <property type="entry name" value="ASPERFURANONE POLYKETIDE SYNTHASE AFOG-RELATED"/>
    <property type="match status" value="1"/>
</dbReference>
<dbReference type="Pfam" id="PF02801">
    <property type="entry name" value="Ketoacyl-synt_C"/>
    <property type="match status" value="1"/>
</dbReference>
<dbReference type="Proteomes" id="UP000325395">
    <property type="component" value="Unassembled WGS sequence"/>
</dbReference>
<keyword evidence="4" id="KW-0560">Oxidoreductase</keyword>
<dbReference type="InterPro" id="IPR014031">
    <property type="entry name" value="Ketoacyl_synth_C"/>
</dbReference>
<sequence length="382" mass="41629">MAPHLTEDIDFPSEVSVGLPSGEKIFPCSDNRTLALDEDKLEPIAIVGFCFRFPDDAVNSSGFWSMMMEKRCAMTESPKDRISVSGWHHPNSRRRGQYPSRGAHYLKEDVSLFDAPFFSLSADEAAALDPQQRHLLEVTYGALENAAGIPMEKAVGSQTSVHIGCMNSDYRLMACKDVEMTADYDVVGVNMCMNANRISWFFDFHGTSIDIDTACSSSLVAMDLACQSLRNGETEMGIVSGTNLILSADMMQVFSNVNMLSPDSKCHSFDHRANGYGRGEGTATLVIKRLADAIRDGDTIRAVIRSTGSNSDGLTPSGIMQPNSSAQAQLIRNTYQKAGLSMKPTRFFEAHGTGTPVGDPIECNALGEAFRGHRTTNDPLIV</sequence>
<evidence type="ECO:0000256" key="2">
    <source>
        <dbReference type="ARBA" id="ARBA00022553"/>
    </source>
</evidence>
<keyword evidence="8" id="KW-1185">Reference proteome</keyword>
<keyword evidence="2" id="KW-0597">Phosphoprotein</keyword>
<dbReference type="InterPro" id="IPR014030">
    <property type="entry name" value="Ketoacyl_synth_N"/>
</dbReference>
<dbReference type="SMART" id="SM00825">
    <property type="entry name" value="PKS_KS"/>
    <property type="match status" value="1"/>
</dbReference>
<dbReference type="InterPro" id="IPR016039">
    <property type="entry name" value="Thiolase-like"/>
</dbReference>
<evidence type="ECO:0000259" key="6">
    <source>
        <dbReference type="PROSITE" id="PS52004"/>
    </source>
</evidence>
<protein>
    <submittedName>
        <fullName evidence="7">Thiolase-like protein</fullName>
    </submittedName>
</protein>
<dbReference type="Gene3D" id="3.40.47.10">
    <property type="match status" value="1"/>
</dbReference>
<evidence type="ECO:0000313" key="8">
    <source>
        <dbReference type="Proteomes" id="UP000325395"/>
    </source>
</evidence>
<keyword evidence="3 5" id="KW-0808">Transferase</keyword>
<dbReference type="InterPro" id="IPR018201">
    <property type="entry name" value="Ketoacyl_synth_AS"/>
</dbReference>
<dbReference type="EMBL" id="ML735736">
    <property type="protein sequence ID" value="KAE8417626.1"/>
    <property type="molecule type" value="Genomic_DNA"/>
</dbReference>
<evidence type="ECO:0000256" key="4">
    <source>
        <dbReference type="ARBA" id="ARBA00023002"/>
    </source>
</evidence>
<dbReference type="InterPro" id="IPR020841">
    <property type="entry name" value="PKS_Beta-ketoAc_synthase_dom"/>
</dbReference>
<dbReference type="PROSITE" id="PS00606">
    <property type="entry name" value="KS3_1"/>
    <property type="match status" value="1"/>
</dbReference>
<accession>A0ABQ6WKJ5</accession>
<evidence type="ECO:0000256" key="5">
    <source>
        <dbReference type="RuleBase" id="RU003694"/>
    </source>
</evidence>
<organism evidence="7 8">
    <name type="scientific">Aspergillus pseudocaelatus</name>
    <dbReference type="NCBI Taxonomy" id="1825620"/>
    <lineage>
        <taxon>Eukaryota</taxon>
        <taxon>Fungi</taxon>
        <taxon>Dikarya</taxon>
        <taxon>Ascomycota</taxon>
        <taxon>Pezizomycotina</taxon>
        <taxon>Eurotiomycetes</taxon>
        <taxon>Eurotiomycetidae</taxon>
        <taxon>Eurotiales</taxon>
        <taxon>Aspergillaceae</taxon>
        <taxon>Aspergillus</taxon>
        <taxon>Aspergillus subgen. Circumdati</taxon>
    </lineage>
</organism>
<proteinExistence type="inferred from homology"/>
<dbReference type="Pfam" id="PF00109">
    <property type="entry name" value="ketoacyl-synt"/>
    <property type="match status" value="1"/>
</dbReference>
<dbReference type="SUPFAM" id="SSF53901">
    <property type="entry name" value="Thiolase-like"/>
    <property type="match status" value="1"/>
</dbReference>
<keyword evidence="1" id="KW-0596">Phosphopantetheine</keyword>
<evidence type="ECO:0000313" key="7">
    <source>
        <dbReference type="EMBL" id="KAE8417626.1"/>
    </source>
</evidence>
<evidence type="ECO:0000256" key="3">
    <source>
        <dbReference type="ARBA" id="ARBA00022679"/>
    </source>
</evidence>
<gene>
    <name evidence="7" type="ORF">BDV36DRAFT_177088</name>
</gene>
<feature type="domain" description="Ketosynthase family 3 (KS3)" evidence="6">
    <location>
        <begin position="41"/>
        <end position="382"/>
    </location>
</feature>